<dbReference type="PANTHER" id="PTHR12740">
    <property type="entry name" value="JNK1/MAPK8-ASSOCIATED MEMBRANE PROTEIN"/>
    <property type="match status" value="1"/>
</dbReference>
<dbReference type="GO" id="GO:0031625">
    <property type="term" value="F:ubiquitin protein ligase binding"/>
    <property type="evidence" value="ECO:0007669"/>
    <property type="project" value="TreeGrafter"/>
</dbReference>
<keyword evidence="1" id="KW-0472">Membrane</keyword>
<organism evidence="2 3">
    <name type="scientific">Coptotermes formosanus</name>
    <name type="common">Formosan subterranean termite</name>
    <dbReference type="NCBI Taxonomy" id="36987"/>
    <lineage>
        <taxon>Eukaryota</taxon>
        <taxon>Metazoa</taxon>
        <taxon>Ecdysozoa</taxon>
        <taxon>Arthropoda</taxon>
        <taxon>Hexapoda</taxon>
        <taxon>Insecta</taxon>
        <taxon>Pterygota</taxon>
        <taxon>Neoptera</taxon>
        <taxon>Polyneoptera</taxon>
        <taxon>Dictyoptera</taxon>
        <taxon>Blattodea</taxon>
        <taxon>Blattoidea</taxon>
        <taxon>Termitoidae</taxon>
        <taxon>Rhinotermitidae</taxon>
        <taxon>Coptotermes</taxon>
    </lineage>
</organism>
<dbReference type="AlphaFoldDB" id="A0A6L2PQ72"/>
<gene>
    <name evidence="2" type="ORF">Cfor_08580</name>
</gene>
<keyword evidence="1" id="KW-0812">Transmembrane</keyword>
<dbReference type="GO" id="GO:0036503">
    <property type="term" value="P:ERAD pathway"/>
    <property type="evidence" value="ECO:0007669"/>
    <property type="project" value="TreeGrafter"/>
</dbReference>
<name>A0A6L2PQ72_COPFO</name>
<comment type="caution">
    <text evidence="2">The sequence shown here is derived from an EMBL/GenBank/DDBJ whole genome shotgun (WGS) entry which is preliminary data.</text>
</comment>
<keyword evidence="3" id="KW-1185">Reference proteome</keyword>
<dbReference type="InterPro" id="IPR008485">
    <property type="entry name" value="JAMP"/>
</dbReference>
<accession>A0A6L2PQ72</accession>
<evidence type="ECO:0000256" key="1">
    <source>
        <dbReference type="SAM" id="Phobius"/>
    </source>
</evidence>
<dbReference type="GO" id="GO:0006986">
    <property type="term" value="P:response to unfolded protein"/>
    <property type="evidence" value="ECO:0007669"/>
    <property type="project" value="InterPro"/>
</dbReference>
<dbReference type="Proteomes" id="UP000502823">
    <property type="component" value="Unassembled WGS sequence"/>
</dbReference>
<evidence type="ECO:0000313" key="3">
    <source>
        <dbReference type="Proteomes" id="UP000502823"/>
    </source>
</evidence>
<evidence type="ECO:0000313" key="2">
    <source>
        <dbReference type="EMBL" id="GFG33710.1"/>
    </source>
</evidence>
<reference evidence="3" key="1">
    <citation type="submission" date="2020-01" db="EMBL/GenBank/DDBJ databases">
        <title>Draft genome sequence of the Termite Coptotermes fromosanus.</title>
        <authorList>
            <person name="Itakura S."/>
            <person name="Yosikawa Y."/>
            <person name="Umezawa K."/>
        </authorList>
    </citation>
    <scope>NUCLEOTIDE SEQUENCE [LARGE SCALE GENOMIC DNA]</scope>
</reference>
<sequence length="116" mass="13063">MFSYSFGISASSYVIELGPVNKLSRCPGLYCGRELLSNGSWSSCGACPRGYRTSGSSACIECNDSPEFYDWLYLGFMALLALVLHWFSIDTAAKRRRYFLNISNIVFTVPNMTRER</sequence>
<dbReference type="PANTHER" id="PTHR12740:SF4">
    <property type="entry name" value="JNK1_MAPK8-ASSOCIATED MEMBRANE PROTEIN"/>
    <property type="match status" value="1"/>
</dbReference>
<dbReference type="Pfam" id="PF05571">
    <property type="entry name" value="JAMP"/>
    <property type="match status" value="1"/>
</dbReference>
<dbReference type="EMBL" id="BLKM01005240">
    <property type="protein sequence ID" value="GFG33710.1"/>
    <property type="molecule type" value="Genomic_DNA"/>
</dbReference>
<proteinExistence type="predicted"/>
<dbReference type="OrthoDB" id="5920264at2759"/>
<keyword evidence="1" id="KW-1133">Transmembrane helix</keyword>
<protein>
    <submittedName>
        <fullName evidence="2">Uncharacterized protein</fullName>
    </submittedName>
</protein>
<dbReference type="InParanoid" id="A0A6L2PQ72"/>
<feature type="transmembrane region" description="Helical" evidence="1">
    <location>
        <begin position="71"/>
        <end position="89"/>
    </location>
</feature>
<dbReference type="GO" id="GO:0016020">
    <property type="term" value="C:membrane"/>
    <property type="evidence" value="ECO:0007669"/>
    <property type="project" value="InterPro"/>
</dbReference>